<gene>
    <name evidence="2" type="ORF">LJD61_13350</name>
</gene>
<dbReference type="Pfam" id="PF02661">
    <property type="entry name" value="Fic"/>
    <property type="match status" value="1"/>
</dbReference>
<evidence type="ECO:0000259" key="1">
    <source>
        <dbReference type="PROSITE" id="PS51459"/>
    </source>
</evidence>
<dbReference type="SUPFAM" id="SSF46785">
    <property type="entry name" value="Winged helix' DNA-binding domain"/>
    <property type="match status" value="1"/>
</dbReference>
<dbReference type="InterPro" id="IPR036390">
    <property type="entry name" value="WH_DNA-bd_sf"/>
</dbReference>
<dbReference type="Gene3D" id="1.10.10.10">
    <property type="entry name" value="Winged helix-like DNA-binding domain superfamily/Winged helix DNA-binding domain"/>
    <property type="match status" value="1"/>
</dbReference>
<dbReference type="SUPFAM" id="SSF140931">
    <property type="entry name" value="Fic-like"/>
    <property type="match status" value="1"/>
</dbReference>
<evidence type="ECO:0000313" key="3">
    <source>
        <dbReference type="Proteomes" id="UP001651880"/>
    </source>
</evidence>
<organism evidence="2 3">
    <name type="scientific">Lutispora saccharofermentans</name>
    <dbReference type="NCBI Taxonomy" id="3024236"/>
    <lineage>
        <taxon>Bacteria</taxon>
        <taxon>Bacillati</taxon>
        <taxon>Bacillota</taxon>
        <taxon>Clostridia</taxon>
        <taxon>Lutisporales</taxon>
        <taxon>Lutisporaceae</taxon>
        <taxon>Lutispora</taxon>
    </lineage>
</organism>
<dbReference type="PIRSF" id="PIRSF038925">
    <property type="entry name" value="AMP-prot_trans"/>
    <property type="match status" value="1"/>
</dbReference>
<sequence length="358" mass="41243">MNNSLSKLPPNVELETKYILKQLAGSHRALAELKGFSEMIPNKNILINAITINEAKDSSEIENIVTTHDELFKTMSRENYASPSAKEVVNYRTALWKGYELIKKNNFLSTNMIIDIHEIIEPDKGGIRKLPGTVLKNETTGEVIYTPPSGKEEILSYLDNLEQYINNDYDDIDSLIKLAVIHYQFECIHPFYDGNGRTGRIINVLYLVLKELLDSPILYLSKFIIRNKSAYYGLLQSVTNEGKWEDWIIFILQGVEETAEETLLLVKKINILLEKTAEEIREKLPNLYSRELVNLIFFEFYTKIGYIEEGLNISRKTAAKYLSILEEEGFLVSEKIGRERIYLNKELFKIVKDAGNRK</sequence>
<dbReference type="PANTHER" id="PTHR13504:SF35">
    <property type="entry name" value="PROTEIN ADENYLYLTRANSFERASE SOFIC"/>
    <property type="match status" value="1"/>
</dbReference>
<dbReference type="Pfam" id="PF13784">
    <property type="entry name" value="Fic_N"/>
    <property type="match status" value="1"/>
</dbReference>
<dbReference type="InterPro" id="IPR048770">
    <property type="entry name" value="SoFic-like_C"/>
</dbReference>
<protein>
    <submittedName>
        <fullName evidence="2">Fic family protein</fullName>
    </submittedName>
</protein>
<dbReference type="InterPro" id="IPR036597">
    <property type="entry name" value="Fido-like_dom_sf"/>
</dbReference>
<dbReference type="InterPro" id="IPR011991">
    <property type="entry name" value="ArsR-like_HTH"/>
</dbReference>
<dbReference type="RefSeq" id="WP_255228050.1">
    <property type="nucleotide sequence ID" value="NZ_JAJEKE010000012.1"/>
</dbReference>
<dbReference type="PANTHER" id="PTHR13504">
    <property type="entry name" value="FIDO DOMAIN-CONTAINING PROTEIN DDB_G0283145"/>
    <property type="match status" value="1"/>
</dbReference>
<dbReference type="InterPro" id="IPR026287">
    <property type="entry name" value="SoFic-like"/>
</dbReference>
<dbReference type="PROSITE" id="PS51459">
    <property type="entry name" value="FIDO"/>
    <property type="match status" value="1"/>
</dbReference>
<proteinExistence type="predicted"/>
<evidence type="ECO:0000313" key="2">
    <source>
        <dbReference type="EMBL" id="MCQ1530530.1"/>
    </source>
</evidence>
<dbReference type="InterPro" id="IPR025758">
    <property type="entry name" value="Fic/DOC_N"/>
</dbReference>
<dbReference type="InterPro" id="IPR040198">
    <property type="entry name" value="Fido_containing"/>
</dbReference>
<dbReference type="CDD" id="cd00090">
    <property type="entry name" value="HTH_ARSR"/>
    <property type="match status" value="1"/>
</dbReference>
<keyword evidence="3" id="KW-1185">Reference proteome</keyword>
<dbReference type="InterPro" id="IPR036388">
    <property type="entry name" value="WH-like_DNA-bd_sf"/>
</dbReference>
<dbReference type="InterPro" id="IPR003812">
    <property type="entry name" value="Fido"/>
</dbReference>
<dbReference type="Proteomes" id="UP001651880">
    <property type="component" value="Unassembled WGS sequence"/>
</dbReference>
<reference evidence="2 3" key="1">
    <citation type="submission" date="2021-10" db="EMBL/GenBank/DDBJ databases">
        <title>Lutispora strain m25 sp. nov., a thermophilic, non-spore-forming bacterium isolated from a lab-scale methanogenic bioreactor digesting anaerobic sludge.</title>
        <authorList>
            <person name="El Houari A."/>
            <person name="Mcdonald J."/>
        </authorList>
    </citation>
    <scope>NUCLEOTIDE SEQUENCE [LARGE SCALE GENOMIC DNA]</scope>
    <source>
        <strain evidence="3">m25</strain>
    </source>
</reference>
<name>A0ABT1NGZ3_9FIRM</name>
<dbReference type="EMBL" id="JAJEKE010000012">
    <property type="protein sequence ID" value="MCQ1530530.1"/>
    <property type="molecule type" value="Genomic_DNA"/>
</dbReference>
<feature type="domain" description="Fido" evidence="1">
    <location>
        <begin position="108"/>
        <end position="253"/>
    </location>
</feature>
<accession>A0ABT1NGZ3</accession>
<comment type="caution">
    <text evidence="2">The sequence shown here is derived from an EMBL/GenBank/DDBJ whole genome shotgun (WGS) entry which is preliminary data.</text>
</comment>
<dbReference type="Pfam" id="PF21248">
    <property type="entry name" value="SoFic-like_C"/>
    <property type="match status" value="1"/>
</dbReference>
<dbReference type="Gene3D" id="1.10.3290.10">
    <property type="entry name" value="Fido-like domain"/>
    <property type="match status" value="1"/>
</dbReference>